<dbReference type="SUPFAM" id="SSF53335">
    <property type="entry name" value="S-adenosyl-L-methionine-dependent methyltransferases"/>
    <property type="match status" value="1"/>
</dbReference>
<gene>
    <name evidence="1" type="ORF">ALEPTO_LOCUS240</name>
</gene>
<evidence type="ECO:0000313" key="2">
    <source>
        <dbReference type="Proteomes" id="UP000789508"/>
    </source>
</evidence>
<proteinExistence type="predicted"/>
<dbReference type="OrthoDB" id="269872at2759"/>
<keyword evidence="2" id="KW-1185">Reference proteome</keyword>
<comment type="caution">
    <text evidence="1">The sequence shown here is derived from an EMBL/GenBank/DDBJ whole genome shotgun (WGS) entry which is preliminary data.</text>
</comment>
<dbReference type="InterPro" id="IPR029063">
    <property type="entry name" value="SAM-dependent_MTases_sf"/>
</dbReference>
<evidence type="ECO:0000313" key="1">
    <source>
        <dbReference type="EMBL" id="CAG8440173.1"/>
    </source>
</evidence>
<dbReference type="Proteomes" id="UP000789508">
    <property type="component" value="Unassembled WGS sequence"/>
</dbReference>
<dbReference type="Gene3D" id="3.40.50.150">
    <property type="entry name" value="Vaccinia Virus protein VP39"/>
    <property type="match status" value="1"/>
</dbReference>
<dbReference type="EMBL" id="CAJVPS010000012">
    <property type="protein sequence ID" value="CAG8440173.1"/>
    <property type="molecule type" value="Genomic_DNA"/>
</dbReference>
<sequence length="159" mass="17852">MTAEKNKYSYQDCWKYALSLRENIVIETDEEKLKVLDIGTGCGNIVISLAKNKPHWSLIGEFKTAIGTGTTQIEANKNCKIKILEAKDISVKHDTAVSNIKADVEDDKDATKKQTNLDVEGTYKRGYFFNSIEITKIGGQELKNKLNLSTKADFLGMNW</sequence>
<dbReference type="AlphaFoldDB" id="A0A9N8YQH9"/>
<accession>A0A9N8YQH9</accession>
<reference evidence="1" key="1">
    <citation type="submission" date="2021-06" db="EMBL/GenBank/DDBJ databases">
        <authorList>
            <person name="Kallberg Y."/>
            <person name="Tangrot J."/>
            <person name="Rosling A."/>
        </authorList>
    </citation>
    <scope>NUCLEOTIDE SEQUENCE</scope>
    <source>
        <strain evidence="1">FL130A</strain>
    </source>
</reference>
<organism evidence="1 2">
    <name type="scientific">Ambispora leptoticha</name>
    <dbReference type="NCBI Taxonomy" id="144679"/>
    <lineage>
        <taxon>Eukaryota</taxon>
        <taxon>Fungi</taxon>
        <taxon>Fungi incertae sedis</taxon>
        <taxon>Mucoromycota</taxon>
        <taxon>Glomeromycotina</taxon>
        <taxon>Glomeromycetes</taxon>
        <taxon>Archaeosporales</taxon>
        <taxon>Ambisporaceae</taxon>
        <taxon>Ambispora</taxon>
    </lineage>
</organism>
<name>A0A9N8YQH9_9GLOM</name>
<protein>
    <submittedName>
        <fullName evidence="1">11519_t:CDS:1</fullName>
    </submittedName>
</protein>